<keyword evidence="5 12" id="KW-0812">Transmembrane</keyword>
<feature type="transmembrane region" description="Helical" evidence="12">
    <location>
        <begin position="178"/>
        <end position="196"/>
    </location>
</feature>
<evidence type="ECO:0000313" key="14">
    <source>
        <dbReference type="Proteomes" id="UP001230188"/>
    </source>
</evidence>
<reference evidence="13" key="1">
    <citation type="submission" date="2023-01" db="EMBL/GenBank/DDBJ databases">
        <title>Metagenome sequencing of chrysophaentin producing Chrysophaeum taylorii.</title>
        <authorList>
            <person name="Davison J."/>
            <person name="Bewley C."/>
        </authorList>
    </citation>
    <scope>NUCLEOTIDE SEQUENCE</scope>
    <source>
        <strain evidence="13">NIES-1699</strain>
    </source>
</reference>
<evidence type="ECO:0000313" key="13">
    <source>
        <dbReference type="EMBL" id="KAJ8599786.1"/>
    </source>
</evidence>
<evidence type="ECO:0000256" key="12">
    <source>
        <dbReference type="RuleBase" id="RU361115"/>
    </source>
</evidence>
<feature type="transmembrane region" description="Helical" evidence="12">
    <location>
        <begin position="138"/>
        <end position="158"/>
    </location>
</feature>
<dbReference type="Pfam" id="PF01151">
    <property type="entry name" value="ELO"/>
    <property type="match status" value="1"/>
</dbReference>
<proteinExistence type="inferred from homology"/>
<dbReference type="GO" id="GO:0034626">
    <property type="term" value="P:fatty acid elongation, polyunsaturated fatty acid"/>
    <property type="evidence" value="ECO:0007669"/>
    <property type="project" value="TreeGrafter"/>
</dbReference>
<dbReference type="PANTHER" id="PTHR11157:SF134">
    <property type="entry name" value="ELONGATION OF FATTY ACIDS PROTEIN 1-RELATED"/>
    <property type="match status" value="1"/>
</dbReference>
<keyword evidence="14" id="KW-1185">Reference proteome</keyword>
<keyword evidence="10 12" id="KW-0275">Fatty acid biosynthesis</keyword>
<name>A0AAD7U7R3_9STRA</name>
<evidence type="ECO:0000256" key="2">
    <source>
        <dbReference type="ARBA" id="ARBA00007263"/>
    </source>
</evidence>
<dbReference type="GO" id="GO:0019367">
    <property type="term" value="P:fatty acid elongation, saturated fatty acid"/>
    <property type="evidence" value="ECO:0007669"/>
    <property type="project" value="TreeGrafter"/>
</dbReference>
<dbReference type="Proteomes" id="UP001230188">
    <property type="component" value="Unassembled WGS sequence"/>
</dbReference>
<dbReference type="GO" id="GO:0034625">
    <property type="term" value="P:fatty acid elongation, monounsaturated fatty acid"/>
    <property type="evidence" value="ECO:0007669"/>
    <property type="project" value="TreeGrafter"/>
</dbReference>
<keyword evidence="8 12" id="KW-0443">Lipid metabolism</keyword>
<comment type="caution">
    <text evidence="12">Lacks conserved residue(s) required for the propagation of feature annotation.</text>
</comment>
<evidence type="ECO:0000256" key="4">
    <source>
        <dbReference type="ARBA" id="ARBA00022679"/>
    </source>
</evidence>
<protein>
    <recommendedName>
        <fullName evidence="12">Elongation of fatty acids protein</fullName>
        <ecNumber evidence="12">2.3.1.-</ecNumber>
    </recommendedName>
</protein>
<evidence type="ECO:0000256" key="7">
    <source>
        <dbReference type="ARBA" id="ARBA00022989"/>
    </source>
</evidence>
<dbReference type="EMBL" id="JAQMWT010000544">
    <property type="protein sequence ID" value="KAJ8599786.1"/>
    <property type="molecule type" value="Genomic_DNA"/>
</dbReference>
<sequence>MRWGPAILAAHNGFLSVASAAMFGLVVVEAWGRAQVEGWGFVLCERFDPPRSYALEAYYISKYYELLDTVLAFACRGKPPRRYFTHCYHHALVMYTGYFCAQGQTLRYPGMATNTFVHIFMYYYYARAAIGLRSTWKIWVTRVQVLQFATTYVSLLLALRKTPNLFFDGTKCSGRFQLVFTCAFSATLLHLFLKILDDDDPKKKQV</sequence>
<evidence type="ECO:0000256" key="6">
    <source>
        <dbReference type="ARBA" id="ARBA00022832"/>
    </source>
</evidence>
<dbReference type="PANTHER" id="PTHR11157">
    <property type="entry name" value="FATTY ACID ACYL TRANSFERASE-RELATED"/>
    <property type="match status" value="1"/>
</dbReference>
<keyword evidence="3 12" id="KW-0444">Lipid biosynthesis</keyword>
<keyword evidence="4 12" id="KW-0808">Transferase</keyword>
<evidence type="ECO:0000256" key="10">
    <source>
        <dbReference type="ARBA" id="ARBA00023160"/>
    </source>
</evidence>
<dbReference type="GO" id="GO:0005789">
    <property type="term" value="C:endoplasmic reticulum membrane"/>
    <property type="evidence" value="ECO:0007669"/>
    <property type="project" value="TreeGrafter"/>
</dbReference>
<comment type="caution">
    <text evidence="13">The sequence shown here is derived from an EMBL/GenBank/DDBJ whole genome shotgun (WGS) entry which is preliminary data.</text>
</comment>
<keyword evidence="6 12" id="KW-0276">Fatty acid metabolism</keyword>
<gene>
    <name evidence="13" type="ORF">CTAYLR_004003</name>
</gene>
<evidence type="ECO:0000256" key="5">
    <source>
        <dbReference type="ARBA" id="ARBA00022692"/>
    </source>
</evidence>
<evidence type="ECO:0000256" key="11">
    <source>
        <dbReference type="ARBA" id="ARBA00047375"/>
    </source>
</evidence>
<feature type="transmembrane region" description="Helical" evidence="12">
    <location>
        <begin position="108"/>
        <end position="126"/>
    </location>
</feature>
<comment type="catalytic activity">
    <reaction evidence="11">
        <text>a very-long-chain acyl-CoA + malonyl-CoA + H(+) = a very-long-chain 3-oxoacyl-CoA + CO2 + CoA</text>
        <dbReference type="Rhea" id="RHEA:32727"/>
        <dbReference type="ChEBI" id="CHEBI:15378"/>
        <dbReference type="ChEBI" id="CHEBI:16526"/>
        <dbReference type="ChEBI" id="CHEBI:57287"/>
        <dbReference type="ChEBI" id="CHEBI:57384"/>
        <dbReference type="ChEBI" id="CHEBI:90725"/>
        <dbReference type="ChEBI" id="CHEBI:90736"/>
        <dbReference type="EC" id="2.3.1.199"/>
    </reaction>
</comment>
<evidence type="ECO:0000256" key="9">
    <source>
        <dbReference type="ARBA" id="ARBA00023136"/>
    </source>
</evidence>
<organism evidence="13 14">
    <name type="scientific">Chrysophaeum taylorii</name>
    <dbReference type="NCBI Taxonomy" id="2483200"/>
    <lineage>
        <taxon>Eukaryota</taxon>
        <taxon>Sar</taxon>
        <taxon>Stramenopiles</taxon>
        <taxon>Ochrophyta</taxon>
        <taxon>Pelagophyceae</taxon>
        <taxon>Pelagomonadales</taxon>
        <taxon>Pelagomonadaceae</taxon>
        <taxon>Chrysophaeum</taxon>
    </lineage>
</organism>
<evidence type="ECO:0000256" key="1">
    <source>
        <dbReference type="ARBA" id="ARBA00004141"/>
    </source>
</evidence>
<dbReference type="GO" id="GO:0042761">
    <property type="term" value="P:very long-chain fatty acid biosynthetic process"/>
    <property type="evidence" value="ECO:0007669"/>
    <property type="project" value="TreeGrafter"/>
</dbReference>
<feature type="transmembrane region" description="Helical" evidence="12">
    <location>
        <begin position="12"/>
        <end position="32"/>
    </location>
</feature>
<keyword evidence="7 12" id="KW-1133">Transmembrane helix</keyword>
<dbReference type="GO" id="GO:0030148">
    <property type="term" value="P:sphingolipid biosynthetic process"/>
    <property type="evidence" value="ECO:0007669"/>
    <property type="project" value="TreeGrafter"/>
</dbReference>
<comment type="similarity">
    <text evidence="2 12">Belongs to the ELO family.</text>
</comment>
<dbReference type="InterPro" id="IPR002076">
    <property type="entry name" value="ELO_fam"/>
</dbReference>
<accession>A0AAD7U7R3</accession>
<dbReference type="EC" id="2.3.1.-" evidence="12"/>
<evidence type="ECO:0000256" key="3">
    <source>
        <dbReference type="ARBA" id="ARBA00022516"/>
    </source>
</evidence>
<comment type="subcellular location">
    <subcellularLocation>
        <location evidence="1">Membrane</location>
        <topology evidence="1">Multi-pass membrane protein</topology>
    </subcellularLocation>
</comment>
<dbReference type="GO" id="GO:0009922">
    <property type="term" value="F:fatty acid elongase activity"/>
    <property type="evidence" value="ECO:0007669"/>
    <property type="project" value="UniProtKB-EC"/>
</dbReference>
<keyword evidence="9 12" id="KW-0472">Membrane</keyword>
<comment type="catalytic activity">
    <reaction evidence="12">
        <text>an acyl-CoA + malonyl-CoA + H(+) = a 3-oxoacyl-CoA + CO2 + CoA</text>
        <dbReference type="Rhea" id="RHEA:50252"/>
        <dbReference type="ChEBI" id="CHEBI:15378"/>
        <dbReference type="ChEBI" id="CHEBI:16526"/>
        <dbReference type="ChEBI" id="CHEBI:57287"/>
        <dbReference type="ChEBI" id="CHEBI:57384"/>
        <dbReference type="ChEBI" id="CHEBI:58342"/>
        <dbReference type="ChEBI" id="CHEBI:90726"/>
    </reaction>
    <physiologicalReaction direction="left-to-right" evidence="12">
        <dbReference type="Rhea" id="RHEA:50253"/>
    </physiologicalReaction>
</comment>
<evidence type="ECO:0000256" key="8">
    <source>
        <dbReference type="ARBA" id="ARBA00023098"/>
    </source>
</evidence>
<dbReference type="AlphaFoldDB" id="A0AAD7U7R3"/>